<dbReference type="EMBL" id="SJKD01000008">
    <property type="protein sequence ID" value="TCC45061.1"/>
    <property type="molecule type" value="Genomic_DNA"/>
</dbReference>
<evidence type="ECO:0000259" key="5">
    <source>
        <dbReference type="Pfam" id="PF00251"/>
    </source>
</evidence>
<accession>A0A4R0JE63</accession>
<proteinExistence type="inferred from homology"/>
<reference evidence="7 8" key="1">
    <citation type="submission" date="2019-02" db="EMBL/GenBank/DDBJ databases">
        <title>Kribbella capetownensis sp. nov. and Kribbella speibonae sp. nov., isolated from soil.</title>
        <authorList>
            <person name="Curtis S.M."/>
            <person name="Norton I."/>
            <person name="Everest G.J."/>
            <person name="Meyers P.R."/>
        </authorList>
    </citation>
    <scope>NUCLEOTIDE SEQUENCE [LARGE SCALE GENOMIC DNA]</scope>
    <source>
        <strain evidence="7 8">YM53</strain>
    </source>
</reference>
<evidence type="ECO:0000256" key="3">
    <source>
        <dbReference type="ARBA" id="ARBA00023295"/>
    </source>
</evidence>
<dbReference type="Proteomes" id="UP000293342">
    <property type="component" value="Unassembled WGS sequence"/>
</dbReference>
<dbReference type="SMART" id="SM00640">
    <property type="entry name" value="Glyco_32"/>
    <property type="match status" value="1"/>
</dbReference>
<keyword evidence="3 4" id="KW-0326">Glycosidase</keyword>
<dbReference type="Pfam" id="PF00251">
    <property type="entry name" value="Glyco_hydro_32N"/>
    <property type="match status" value="1"/>
</dbReference>
<dbReference type="GO" id="GO:0005987">
    <property type="term" value="P:sucrose catabolic process"/>
    <property type="evidence" value="ECO:0007669"/>
    <property type="project" value="TreeGrafter"/>
</dbReference>
<dbReference type="Pfam" id="PF08244">
    <property type="entry name" value="Glyco_hydro_32C"/>
    <property type="match status" value="1"/>
</dbReference>
<evidence type="ECO:0000256" key="1">
    <source>
        <dbReference type="ARBA" id="ARBA00009902"/>
    </source>
</evidence>
<evidence type="ECO:0000313" key="7">
    <source>
        <dbReference type="EMBL" id="TCC45061.1"/>
    </source>
</evidence>
<feature type="domain" description="Glycosyl hydrolase family 32 C-terminal" evidence="6">
    <location>
        <begin position="282"/>
        <end position="385"/>
    </location>
</feature>
<dbReference type="CDD" id="cd18622">
    <property type="entry name" value="GH32_Inu-like"/>
    <property type="match status" value="1"/>
</dbReference>
<dbReference type="SUPFAM" id="SSF49899">
    <property type="entry name" value="Concanavalin A-like lectins/glucanases"/>
    <property type="match status" value="1"/>
</dbReference>
<name>A0A4R0JE63_9ACTN</name>
<dbReference type="PANTHER" id="PTHR42800:SF1">
    <property type="entry name" value="EXOINULINASE INUD (AFU_ORTHOLOGUE AFUA_5G00480)"/>
    <property type="match status" value="1"/>
</dbReference>
<gene>
    <name evidence="7" type="ORF">E0H75_31590</name>
</gene>
<dbReference type="AlphaFoldDB" id="A0A4R0JE63"/>
<dbReference type="InterPro" id="IPR013189">
    <property type="entry name" value="Glyco_hydro_32_C"/>
</dbReference>
<protein>
    <submittedName>
        <fullName evidence="7">Glycoside hydrolase family 32 protein</fullName>
    </submittedName>
</protein>
<dbReference type="PANTHER" id="PTHR42800">
    <property type="entry name" value="EXOINULINASE INUD (AFU_ORTHOLOGUE AFUA_5G00480)"/>
    <property type="match status" value="1"/>
</dbReference>
<comment type="caution">
    <text evidence="7">The sequence shown here is derived from an EMBL/GenBank/DDBJ whole genome shotgun (WGS) entry which is preliminary data.</text>
</comment>
<evidence type="ECO:0000256" key="2">
    <source>
        <dbReference type="ARBA" id="ARBA00022801"/>
    </source>
</evidence>
<keyword evidence="2 4" id="KW-0378">Hydrolase</keyword>
<dbReference type="GO" id="GO:0004575">
    <property type="term" value="F:sucrose alpha-glucosidase activity"/>
    <property type="evidence" value="ECO:0007669"/>
    <property type="project" value="TreeGrafter"/>
</dbReference>
<keyword evidence="8" id="KW-1185">Reference proteome</keyword>
<comment type="similarity">
    <text evidence="1 4">Belongs to the glycosyl hydrolase 32 family.</text>
</comment>
<sequence>MNDPNGMLHYRGTYHFYFQHAPDSLVWDTMHWGHATSADMVHWEQQPIALDPAVHPGELWSGGGVVDGRNTSGLKDGDHDPIAVFTGTQGVRMFYSLDGGMTFAAYDEGRVIAQPSGHESRDPKVVWHEPSQTWAMVVWSDDNGNGADFFVSPDLRTWERTDRYVADWLFECPDFTPMMLDGVVTWVLRDGRGSYVVGDFDGREFRTDWTEPCTITVNPGGAGGPYYAAQSFDNMPDDRVVTMAWQGLNRGSVWTGNASFPVQQRLVATPDGPRVFSLPVDEIASLRRSTTSYDAQLVTPGAPLLTEVDATSYELEATFDVSGAVDGSFVFRLRAGADGSSAREVTYDVSAGTLDGVPVSPDADGILSVRLLVDRGQLAIFAADGVYYACYNVDFDTTSTGNGVQLTTTAPLRLTSLTLHHLSSIWPTSE</sequence>
<dbReference type="InterPro" id="IPR013148">
    <property type="entry name" value="Glyco_hydro_32_N"/>
</dbReference>
<dbReference type="InterPro" id="IPR001362">
    <property type="entry name" value="Glyco_hydro_32"/>
</dbReference>
<dbReference type="GO" id="GO:0005737">
    <property type="term" value="C:cytoplasm"/>
    <property type="evidence" value="ECO:0007669"/>
    <property type="project" value="TreeGrafter"/>
</dbReference>
<dbReference type="SUPFAM" id="SSF75005">
    <property type="entry name" value="Arabinanase/levansucrase/invertase"/>
    <property type="match status" value="1"/>
</dbReference>
<dbReference type="OrthoDB" id="9776657at2"/>
<dbReference type="Gene3D" id="2.115.10.20">
    <property type="entry name" value="Glycosyl hydrolase domain, family 43"/>
    <property type="match status" value="1"/>
</dbReference>
<dbReference type="Gene3D" id="2.60.120.560">
    <property type="entry name" value="Exo-inulinase, domain 1"/>
    <property type="match status" value="1"/>
</dbReference>
<evidence type="ECO:0000313" key="8">
    <source>
        <dbReference type="Proteomes" id="UP000293342"/>
    </source>
</evidence>
<organism evidence="7 8">
    <name type="scientific">Kribbella capetownensis</name>
    <dbReference type="NCBI Taxonomy" id="1572659"/>
    <lineage>
        <taxon>Bacteria</taxon>
        <taxon>Bacillati</taxon>
        <taxon>Actinomycetota</taxon>
        <taxon>Actinomycetes</taxon>
        <taxon>Propionibacteriales</taxon>
        <taxon>Kribbellaceae</taxon>
        <taxon>Kribbella</taxon>
    </lineage>
</organism>
<feature type="domain" description="Glycosyl hydrolase family 32 N-terminal" evidence="5">
    <location>
        <begin position="1"/>
        <end position="249"/>
    </location>
</feature>
<dbReference type="InterPro" id="IPR013320">
    <property type="entry name" value="ConA-like_dom_sf"/>
</dbReference>
<evidence type="ECO:0000259" key="6">
    <source>
        <dbReference type="Pfam" id="PF08244"/>
    </source>
</evidence>
<dbReference type="InterPro" id="IPR023296">
    <property type="entry name" value="Glyco_hydro_beta-prop_sf"/>
</dbReference>
<evidence type="ECO:0000256" key="4">
    <source>
        <dbReference type="RuleBase" id="RU362110"/>
    </source>
</evidence>